<dbReference type="EMBL" id="CZQA01000008">
    <property type="protein sequence ID" value="CUS36081.1"/>
    <property type="molecule type" value="Genomic_DNA"/>
</dbReference>
<keyword evidence="2" id="KW-1185">Reference proteome</keyword>
<proteinExistence type="predicted"/>
<organism evidence="1 2">
    <name type="scientific">Candidatus Nitrospira nitrosa</name>
    <dbReference type="NCBI Taxonomy" id="1742972"/>
    <lineage>
        <taxon>Bacteria</taxon>
        <taxon>Pseudomonadati</taxon>
        <taxon>Nitrospirota</taxon>
        <taxon>Nitrospiria</taxon>
        <taxon>Nitrospirales</taxon>
        <taxon>Nitrospiraceae</taxon>
        <taxon>Nitrospira</taxon>
    </lineage>
</organism>
<dbReference type="Proteomes" id="UP000199032">
    <property type="component" value="Unassembled WGS sequence"/>
</dbReference>
<reference evidence="1 2" key="1">
    <citation type="submission" date="2015-10" db="EMBL/GenBank/DDBJ databases">
        <authorList>
            <person name="Gilbert D.G."/>
        </authorList>
    </citation>
    <scope>NUCLEOTIDE SEQUENCE [LARGE SCALE GENOMIC DNA]</scope>
    <source>
        <strain evidence="1">COMA1</strain>
    </source>
</reference>
<gene>
    <name evidence="1" type="ORF">COMA1_20629</name>
</gene>
<accession>A0A0S4LEN8</accession>
<dbReference type="STRING" id="1742972.COMA1_20629"/>
<evidence type="ECO:0000313" key="1">
    <source>
        <dbReference type="EMBL" id="CUS36081.1"/>
    </source>
</evidence>
<name>A0A0S4LEN8_9BACT</name>
<sequence>MDIVSASDVLIAMGMNMLNMGTVVMVLLLSVHFSQCSTNTNQPGAPGSSNRS</sequence>
<evidence type="ECO:0000313" key="2">
    <source>
        <dbReference type="Proteomes" id="UP000199032"/>
    </source>
</evidence>
<dbReference type="AlphaFoldDB" id="A0A0S4LEN8"/>
<protein>
    <submittedName>
        <fullName evidence="1">Uncharacterized protein</fullName>
    </submittedName>
</protein>